<dbReference type="EMBL" id="QFQP01000058">
    <property type="protein sequence ID" value="PZR04432.1"/>
    <property type="molecule type" value="Genomic_DNA"/>
</dbReference>
<dbReference type="AlphaFoldDB" id="A0A2W5SNC3"/>
<evidence type="ECO:0000256" key="1">
    <source>
        <dbReference type="SAM" id="MobiDB-lite"/>
    </source>
</evidence>
<protein>
    <recommendedName>
        <fullName evidence="5">MYXO-CTERM domain-containing protein</fullName>
    </recommendedName>
</protein>
<evidence type="ECO:0008006" key="5">
    <source>
        <dbReference type="Google" id="ProtNLM"/>
    </source>
</evidence>
<sequence>MLRRLALSFALLATPVVTAQELPDAGLPDASVGEGGADRDTEEADTAGGPCLTSNECTMGFSCVDARCVPAPVTNAGCSTATFPALATLGLLLLARRRA</sequence>
<proteinExistence type="predicted"/>
<keyword evidence="2" id="KW-0732">Signal</keyword>
<feature type="chain" id="PRO_5016022481" description="MYXO-CTERM domain-containing protein" evidence="2">
    <location>
        <begin position="20"/>
        <end position="99"/>
    </location>
</feature>
<comment type="caution">
    <text evidence="3">The sequence shown here is derived from an EMBL/GenBank/DDBJ whole genome shotgun (WGS) entry which is preliminary data.</text>
</comment>
<organism evidence="3 4">
    <name type="scientific">Archangium gephyra</name>
    <dbReference type="NCBI Taxonomy" id="48"/>
    <lineage>
        <taxon>Bacteria</taxon>
        <taxon>Pseudomonadati</taxon>
        <taxon>Myxococcota</taxon>
        <taxon>Myxococcia</taxon>
        <taxon>Myxococcales</taxon>
        <taxon>Cystobacterineae</taxon>
        <taxon>Archangiaceae</taxon>
        <taxon>Archangium</taxon>
    </lineage>
</organism>
<feature type="region of interest" description="Disordered" evidence="1">
    <location>
        <begin position="23"/>
        <end position="49"/>
    </location>
</feature>
<dbReference type="Proteomes" id="UP000249061">
    <property type="component" value="Unassembled WGS sequence"/>
</dbReference>
<evidence type="ECO:0000313" key="4">
    <source>
        <dbReference type="Proteomes" id="UP000249061"/>
    </source>
</evidence>
<gene>
    <name evidence="3" type="ORF">DI536_34305</name>
</gene>
<feature type="signal peptide" evidence="2">
    <location>
        <begin position="1"/>
        <end position="19"/>
    </location>
</feature>
<accession>A0A2W5SNC3</accession>
<reference evidence="3 4" key="1">
    <citation type="submission" date="2017-08" db="EMBL/GenBank/DDBJ databases">
        <title>Infants hospitalized years apart are colonized by the same room-sourced microbial strains.</title>
        <authorList>
            <person name="Brooks B."/>
            <person name="Olm M.R."/>
            <person name="Firek B.A."/>
            <person name="Baker R."/>
            <person name="Thomas B.C."/>
            <person name="Morowitz M.J."/>
            <person name="Banfield J.F."/>
        </authorList>
    </citation>
    <scope>NUCLEOTIDE SEQUENCE [LARGE SCALE GENOMIC DNA]</scope>
    <source>
        <strain evidence="3">S2_003_000_R2_14</strain>
    </source>
</reference>
<evidence type="ECO:0000256" key="2">
    <source>
        <dbReference type="SAM" id="SignalP"/>
    </source>
</evidence>
<evidence type="ECO:0000313" key="3">
    <source>
        <dbReference type="EMBL" id="PZR04432.1"/>
    </source>
</evidence>
<name>A0A2W5SNC3_9BACT</name>